<keyword evidence="1" id="KW-1133">Transmembrane helix</keyword>
<comment type="caution">
    <text evidence="2">The sequence shown here is derived from an EMBL/GenBank/DDBJ whole genome shotgun (WGS) entry which is preliminary data.</text>
</comment>
<accession>A0ABD3ZPE1</accession>
<feature type="transmembrane region" description="Helical" evidence="1">
    <location>
        <begin position="6"/>
        <end position="28"/>
    </location>
</feature>
<evidence type="ECO:0000256" key="1">
    <source>
        <dbReference type="SAM" id="Phobius"/>
    </source>
</evidence>
<evidence type="ECO:0008006" key="4">
    <source>
        <dbReference type="Google" id="ProtNLM"/>
    </source>
</evidence>
<keyword evidence="1" id="KW-0472">Membrane</keyword>
<reference evidence="2 3" key="1">
    <citation type="submission" date="2014-11" db="EMBL/GenBank/DDBJ databases">
        <title>Draft Genome Sequences of Nine Bacillus subtilis Strains that Form Spores with High Heat-Resistance.</title>
        <authorList>
            <person name="Krawcyk A.O."/>
            <person name="Berendsen E.M."/>
            <person name="de Jong A."/>
            <person name="Holsappel S."/>
            <person name="Eijlander R.T."/>
            <person name="Wells-Bennik M."/>
            <person name="Kuipers O.P."/>
        </authorList>
    </citation>
    <scope>NUCLEOTIDE SEQUENCE [LARGE SCALE GENOMIC DNA]</scope>
    <source>
        <strain evidence="2 3">B4067</strain>
    </source>
</reference>
<keyword evidence="1" id="KW-0812">Transmembrane</keyword>
<evidence type="ECO:0000313" key="2">
    <source>
        <dbReference type="EMBL" id="KIL30018.1"/>
    </source>
</evidence>
<sequence length="38" mass="4118">MPAGDIVYQVFAYGVPALIVVGIATFTIKKYKNKGQTD</sequence>
<evidence type="ECO:0000313" key="3">
    <source>
        <dbReference type="Proteomes" id="UP000031970"/>
    </source>
</evidence>
<name>A0ABD3ZPE1_BACIU</name>
<gene>
    <name evidence="2" type="ORF">B4067_0575</name>
</gene>
<protein>
    <recommendedName>
        <fullName evidence="4">QVPTGV class sortase B protein-sorting domain-containing protein</fullName>
    </recommendedName>
</protein>
<dbReference type="EMBL" id="JSXS01000138">
    <property type="protein sequence ID" value="KIL30018.1"/>
    <property type="molecule type" value="Genomic_DNA"/>
</dbReference>
<dbReference type="AlphaFoldDB" id="A0ABD3ZPE1"/>
<organism evidence="2 3">
    <name type="scientific">Bacillus subtilis subsp. subtilis</name>
    <dbReference type="NCBI Taxonomy" id="135461"/>
    <lineage>
        <taxon>Bacteria</taxon>
        <taxon>Bacillati</taxon>
        <taxon>Bacillota</taxon>
        <taxon>Bacilli</taxon>
        <taxon>Bacillales</taxon>
        <taxon>Bacillaceae</taxon>
        <taxon>Bacillus</taxon>
    </lineage>
</organism>
<proteinExistence type="predicted"/>
<dbReference type="Proteomes" id="UP000031970">
    <property type="component" value="Unassembled WGS sequence"/>
</dbReference>